<dbReference type="PANTHER" id="PTHR35936">
    <property type="entry name" value="MEMBRANE-BOUND LYTIC MUREIN TRANSGLYCOSYLASE F"/>
    <property type="match status" value="1"/>
</dbReference>
<dbReference type="SMART" id="SM00062">
    <property type="entry name" value="PBPb"/>
    <property type="match status" value="1"/>
</dbReference>
<name>A0ABR7MWW6_9FIRM</name>
<sequence>MKKKIRKKIVALCMITTMLISLCSCSAGGNKSREKEREFPKLVIGADNYEPFNYIGEDGEYHGIDVALAREACKRMGYQPEFRQIDWDQKDNILESGKVDCLWGCYTMTGREEKYNWAGPYMCSRHVIVVRKDSSIKKLSDLNGRIVAAQVGTKPETLFLNKSNHLPKIKSLVTFKTIDEVISALRKGYVDAIAAHEGVLRQYTKDEITQYRFLSESIYSAKLGVAFSKKGDQQIADKLTKVLRKMVADGTVSRIVEKYSMNGIQAVKDLE</sequence>
<evidence type="ECO:0000313" key="4">
    <source>
        <dbReference type="EMBL" id="MBC8558253.1"/>
    </source>
</evidence>
<evidence type="ECO:0000256" key="1">
    <source>
        <dbReference type="ARBA" id="ARBA00022729"/>
    </source>
</evidence>
<dbReference type="InterPro" id="IPR001638">
    <property type="entry name" value="Solute-binding_3/MltF_N"/>
</dbReference>
<accession>A0ABR7MWW6</accession>
<dbReference type="Pfam" id="PF00497">
    <property type="entry name" value="SBP_bac_3"/>
    <property type="match status" value="1"/>
</dbReference>
<proteinExistence type="predicted"/>
<protein>
    <submittedName>
        <fullName evidence="4">Transporter substrate-binding domain-containing protein</fullName>
    </submittedName>
</protein>
<keyword evidence="1 2" id="KW-0732">Signal</keyword>
<evidence type="ECO:0000313" key="5">
    <source>
        <dbReference type="Proteomes" id="UP000637513"/>
    </source>
</evidence>
<gene>
    <name evidence="4" type="ORF">H8700_11155</name>
</gene>
<organism evidence="4 5">
    <name type="scientific">Jutongia hominis</name>
    <dbReference type="NCBI Taxonomy" id="2763664"/>
    <lineage>
        <taxon>Bacteria</taxon>
        <taxon>Bacillati</taxon>
        <taxon>Bacillota</taxon>
        <taxon>Clostridia</taxon>
        <taxon>Lachnospirales</taxon>
        <taxon>Lachnospiraceae</taxon>
        <taxon>Jutongia</taxon>
    </lineage>
</organism>
<dbReference type="PROSITE" id="PS51257">
    <property type="entry name" value="PROKAR_LIPOPROTEIN"/>
    <property type="match status" value="1"/>
</dbReference>
<evidence type="ECO:0000256" key="2">
    <source>
        <dbReference type="SAM" id="SignalP"/>
    </source>
</evidence>
<dbReference type="SUPFAM" id="SSF53850">
    <property type="entry name" value="Periplasmic binding protein-like II"/>
    <property type="match status" value="1"/>
</dbReference>
<dbReference type="EMBL" id="JACRSW010000040">
    <property type="protein sequence ID" value="MBC8558253.1"/>
    <property type="molecule type" value="Genomic_DNA"/>
</dbReference>
<reference evidence="4 5" key="1">
    <citation type="submission" date="2020-08" db="EMBL/GenBank/DDBJ databases">
        <title>Genome public.</title>
        <authorList>
            <person name="Liu C."/>
            <person name="Sun Q."/>
        </authorList>
    </citation>
    <scope>NUCLEOTIDE SEQUENCE [LARGE SCALE GENOMIC DNA]</scope>
    <source>
        <strain evidence="4 5">BX3</strain>
    </source>
</reference>
<keyword evidence="5" id="KW-1185">Reference proteome</keyword>
<feature type="domain" description="Solute-binding protein family 3/N-terminal" evidence="3">
    <location>
        <begin position="41"/>
        <end position="263"/>
    </location>
</feature>
<evidence type="ECO:0000259" key="3">
    <source>
        <dbReference type="SMART" id="SM00062"/>
    </source>
</evidence>
<dbReference type="Proteomes" id="UP000637513">
    <property type="component" value="Unassembled WGS sequence"/>
</dbReference>
<dbReference type="Gene3D" id="3.40.190.10">
    <property type="entry name" value="Periplasmic binding protein-like II"/>
    <property type="match status" value="2"/>
</dbReference>
<dbReference type="PANTHER" id="PTHR35936:SF19">
    <property type="entry name" value="AMINO-ACID-BINDING PROTEIN YXEM-RELATED"/>
    <property type="match status" value="1"/>
</dbReference>
<comment type="caution">
    <text evidence="4">The sequence shown here is derived from an EMBL/GenBank/DDBJ whole genome shotgun (WGS) entry which is preliminary data.</text>
</comment>
<dbReference type="RefSeq" id="WP_249305690.1">
    <property type="nucleotide sequence ID" value="NZ_JACRSW010000040.1"/>
</dbReference>
<feature type="chain" id="PRO_5045400227" evidence="2">
    <location>
        <begin position="27"/>
        <end position="271"/>
    </location>
</feature>
<feature type="signal peptide" evidence="2">
    <location>
        <begin position="1"/>
        <end position="26"/>
    </location>
</feature>